<dbReference type="AlphaFoldDB" id="A0A7W1XR38"/>
<evidence type="ECO:0000313" key="2">
    <source>
        <dbReference type="Proteomes" id="UP000538292"/>
    </source>
</evidence>
<protein>
    <submittedName>
        <fullName evidence="1">Type I-D CRISPR-associated protein Cas10d/Csc3</fullName>
    </submittedName>
</protein>
<evidence type="ECO:0000313" key="1">
    <source>
        <dbReference type="EMBL" id="MBA4601738.1"/>
    </source>
</evidence>
<proteinExistence type="predicted"/>
<dbReference type="EMBL" id="JACEOL010000016">
    <property type="protein sequence ID" value="MBA4601738.1"/>
    <property type="molecule type" value="Genomic_DNA"/>
</dbReference>
<accession>A0A7W1XR38</accession>
<reference evidence="1 2" key="1">
    <citation type="submission" date="2020-07" db="EMBL/GenBank/DDBJ databases">
        <title>Thermoactinomyces phylogeny.</title>
        <authorList>
            <person name="Dunlap C."/>
        </authorList>
    </citation>
    <scope>NUCLEOTIDE SEQUENCE [LARGE SCALE GENOMIC DNA]</scope>
    <source>
        <strain evidence="1 2">AMNI-1</strain>
    </source>
</reference>
<dbReference type="NCBIfam" id="TIGR03174">
    <property type="entry name" value="cas_Csc3"/>
    <property type="match status" value="2"/>
</dbReference>
<name>A0A7W1XR38_9BACL</name>
<gene>
    <name evidence="1" type="primary">cas10d</name>
    <name evidence="1" type="ORF">H2C83_05250</name>
</gene>
<dbReference type="InterPro" id="IPR017589">
    <property type="entry name" value="CRISPR-assoc_prot_Cas10d/Csc3"/>
</dbReference>
<comment type="caution">
    <text evidence="1">The sequence shown here is derived from an EMBL/GenBank/DDBJ whole genome shotgun (WGS) entry which is preliminary data.</text>
</comment>
<dbReference type="RefSeq" id="WP_181738540.1">
    <property type="nucleotide sequence ID" value="NZ_JACEOL010000016.1"/>
</dbReference>
<keyword evidence="2" id="KW-1185">Reference proteome</keyword>
<sequence>MELREFSDRLLLAFQEMDLSETIAKSFNYNPERNLLDQSMWDHIRTGVEACLALLNYLKSFGFHVDEEELKLALIAFVLHDLHKESSIRKKEASEYAIPLEEIERVCRHLCQTIETAVPPAKFIRAAGVSSFSPKLGDLGALPGECRWTCIRDWVKLMDQAASITCIAECMEKRTIHNLTEHLCRLLPPKITENMRIVYHYVQEIRGMVTTQMHNGMALLMKQHDYFPWLRFGDGTLYITFAGGSLPEKKLLIDGLMKLFFCSIADAADQVDREKLFNRATLQCQTLAFLVYSSPQDFARLFHEIFLKASGKSKTFPENSFDKGKLSSYQAKSVDELFARFEIDPSFDEEFREKWYYTARYMAALQRLIQRLEGLAPSESLKSLAANFGLQADDIVRMVPDTLHSNNKRYDGAIWLAYRYIKSAEVDGKRAVHLPIEEWRLEVRKKAVRLLEGKITPEKVMEMISDELKMNEDLKSYFREQLVVSWEKSRELNHLDSRNLLKKKTRSQKRICNLCNRQILDGVQPKVKGQVIQDSVNVFSNRILPKGWVPGKRSDVAALHWCGVCSLEFILRQVFSVDSFAGGDKSRQIYLFAFPSFQITEEGLLELQEELKHFFGTIHVHRRGNFKHIWQFPFVEDDKEHLRNHLRVHFQLYSEFFQQELAERNRPPGTGDVLKASPPGNVLMFTYDCYSNTLERTREEAWLKALTAALSLHKLYGFRILLTEKPFVFLSDVREIHYAIHLDAPPYKVVRLLNGTESRGTADFVVPIEQVREMLYRLAYIWEIHQTVHPIDFAKPTDKNVSSILHQLDVHPMAGAYFFKRFLTENPSPTNAFERSCREINQKQGGNIMGLAREIALASLELYKPDILHKGRSHRYENLFRLAVKGIKEKRDKSELCGLITKRLERLSGQQRSGYVPRIDATKVMRFVDLVYDRFFMEVCGGNIAKLNQKQNQLADGIFFETHLERVKEVREKQAAKAENGRRDSE</sequence>
<dbReference type="Proteomes" id="UP000538292">
    <property type="component" value="Unassembled WGS sequence"/>
</dbReference>
<organism evidence="1 2">
    <name type="scientific">Thermoactinomyces mirandus</name>
    <dbReference type="NCBI Taxonomy" id="2756294"/>
    <lineage>
        <taxon>Bacteria</taxon>
        <taxon>Bacillati</taxon>
        <taxon>Bacillota</taxon>
        <taxon>Bacilli</taxon>
        <taxon>Bacillales</taxon>
        <taxon>Thermoactinomycetaceae</taxon>
        <taxon>Thermoactinomyces</taxon>
    </lineage>
</organism>